<evidence type="ECO:0000313" key="1">
    <source>
        <dbReference type="EMBL" id="JAH29074.1"/>
    </source>
</evidence>
<reference evidence="1" key="1">
    <citation type="submission" date="2014-11" db="EMBL/GenBank/DDBJ databases">
        <authorList>
            <person name="Amaro Gonzalez C."/>
        </authorList>
    </citation>
    <scope>NUCLEOTIDE SEQUENCE</scope>
</reference>
<proteinExistence type="predicted"/>
<organism evidence="1">
    <name type="scientific">Anguilla anguilla</name>
    <name type="common">European freshwater eel</name>
    <name type="synonym">Muraena anguilla</name>
    <dbReference type="NCBI Taxonomy" id="7936"/>
    <lineage>
        <taxon>Eukaryota</taxon>
        <taxon>Metazoa</taxon>
        <taxon>Chordata</taxon>
        <taxon>Craniata</taxon>
        <taxon>Vertebrata</taxon>
        <taxon>Euteleostomi</taxon>
        <taxon>Actinopterygii</taxon>
        <taxon>Neopterygii</taxon>
        <taxon>Teleostei</taxon>
        <taxon>Anguilliformes</taxon>
        <taxon>Anguillidae</taxon>
        <taxon>Anguilla</taxon>
    </lineage>
</organism>
<protein>
    <submittedName>
        <fullName evidence="1">Uncharacterized protein</fullName>
    </submittedName>
</protein>
<dbReference type="AlphaFoldDB" id="A0A0E9RIY5"/>
<sequence>MAHVTVLFLPQESKNNNEYLLITSESLYVTDTTVF</sequence>
<name>A0A0E9RIY5_ANGAN</name>
<dbReference type="EMBL" id="GBXM01079503">
    <property type="protein sequence ID" value="JAH29074.1"/>
    <property type="molecule type" value="Transcribed_RNA"/>
</dbReference>
<reference evidence="1" key="2">
    <citation type="journal article" date="2015" name="Fish Shellfish Immunol.">
        <title>Early steps in the European eel (Anguilla anguilla)-Vibrio vulnificus interaction in the gills: Role of the RtxA13 toxin.</title>
        <authorList>
            <person name="Callol A."/>
            <person name="Pajuelo D."/>
            <person name="Ebbesson L."/>
            <person name="Teles M."/>
            <person name="MacKenzie S."/>
            <person name="Amaro C."/>
        </authorList>
    </citation>
    <scope>NUCLEOTIDE SEQUENCE</scope>
</reference>
<accession>A0A0E9RIY5</accession>